<evidence type="ECO:0000256" key="3">
    <source>
        <dbReference type="ARBA" id="ARBA00010091"/>
    </source>
</evidence>
<dbReference type="GO" id="GO:0060271">
    <property type="term" value="P:cilium assembly"/>
    <property type="evidence" value="ECO:0007669"/>
    <property type="project" value="TreeGrafter"/>
</dbReference>
<evidence type="ECO:0000256" key="4">
    <source>
        <dbReference type="ARBA" id="ARBA00022490"/>
    </source>
</evidence>
<dbReference type="EMBL" id="CVRI01000013">
    <property type="protein sequence ID" value="CRK89632.1"/>
    <property type="molecule type" value="Genomic_DNA"/>
</dbReference>
<feature type="region of interest" description="Disordered" evidence="8">
    <location>
        <begin position="137"/>
        <end position="166"/>
    </location>
</feature>
<evidence type="ECO:0000259" key="9">
    <source>
        <dbReference type="Pfam" id="PF15311"/>
    </source>
</evidence>
<feature type="region of interest" description="Disordered" evidence="8">
    <location>
        <begin position="69"/>
        <end position="102"/>
    </location>
</feature>
<dbReference type="InterPro" id="IPR027918">
    <property type="entry name" value="HYLS1_C_dom"/>
</dbReference>
<feature type="compositionally biased region" description="Basic and acidic residues" evidence="8">
    <location>
        <begin position="147"/>
        <end position="166"/>
    </location>
</feature>
<keyword evidence="5" id="KW-0970">Cilium biogenesis/degradation</keyword>
<comment type="similarity">
    <text evidence="3">Belongs to the HYLS1 family.</text>
</comment>
<protein>
    <submittedName>
        <fullName evidence="10">CLUMA_CG003284, isoform A</fullName>
    </submittedName>
</protein>
<evidence type="ECO:0000313" key="11">
    <source>
        <dbReference type="Proteomes" id="UP000183832"/>
    </source>
</evidence>
<keyword evidence="7" id="KW-0966">Cell projection</keyword>
<evidence type="ECO:0000256" key="2">
    <source>
        <dbReference type="ARBA" id="ARBA00004138"/>
    </source>
</evidence>
<dbReference type="Proteomes" id="UP000183832">
    <property type="component" value="Unassembled WGS sequence"/>
</dbReference>
<evidence type="ECO:0000256" key="6">
    <source>
        <dbReference type="ARBA" id="ARBA00023212"/>
    </source>
</evidence>
<proteinExistence type="inferred from homology"/>
<evidence type="ECO:0000256" key="5">
    <source>
        <dbReference type="ARBA" id="ARBA00022794"/>
    </source>
</evidence>
<keyword evidence="6" id="KW-0206">Cytoskeleton</keyword>
<keyword evidence="11" id="KW-1185">Reference proteome</keyword>
<dbReference type="Pfam" id="PF15311">
    <property type="entry name" value="HYLS1_C"/>
    <property type="match status" value="1"/>
</dbReference>
<evidence type="ECO:0000313" key="10">
    <source>
        <dbReference type="EMBL" id="CRK89632.1"/>
    </source>
</evidence>
<dbReference type="GO" id="GO:0005814">
    <property type="term" value="C:centriole"/>
    <property type="evidence" value="ECO:0007669"/>
    <property type="project" value="UniProtKB-SubCell"/>
</dbReference>
<dbReference type="OrthoDB" id="6343432at2759"/>
<dbReference type="PANTHER" id="PTHR34174">
    <property type="entry name" value="HYDROLETHALUS SYNDROME PROTEIN 1"/>
    <property type="match status" value="1"/>
</dbReference>
<comment type="subcellular location">
    <subcellularLocation>
        <location evidence="2">Cell projection</location>
        <location evidence="2">Cilium</location>
    </subcellularLocation>
    <subcellularLocation>
        <location evidence="1">Cytoplasm</location>
        <location evidence="1">Cytoskeleton</location>
        <location evidence="1">Microtubule organizing center</location>
        <location evidence="1">Centrosome</location>
        <location evidence="1">Centriole</location>
    </subcellularLocation>
</comment>
<dbReference type="GO" id="GO:0097730">
    <property type="term" value="C:non-motile cilium"/>
    <property type="evidence" value="ECO:0007669"/>
    <property type="project" value="TreeGrafter"/>
</dbReference>
<dbReference type="AlphaFoldDB" id="A0A1J1HNK6"/>
<name>A0A1J1HNK6_9DIPT</name>
<dbReference type="PANTHER" id="PTHR34174:SF1">
    <property type="entry name" value="CENTRIOLAR AND CILIOGENESIS-ASSOCIATED PROTEIN HYLS1"/>
    <property type="match status" value="1"/>
</dbReference>
<reference evidence="10 11" key="1">
    <citation type="submission" date="2015-04" db="EMBL/GenBank/DDBJ databases">
        <authorList>
            <person name="Syromyatnikov M.Y."/>
            <person name="Popov V.N."/>
        </authorList>
    </citation>
    <scope>NUCLEOTIDE SEQUENCE [LARGE SCALE GENOMIC DNA]</scope>
</reference>
<organism evidence="10 11">
    <name type="scientific">Clunio marinus</name>
    <dbReference type="NCBI Taxonomy" id="568069"/>
    <lineage>
        <taxon>Eukaryota</taxon>
        <taxon>Metazoa</taxon>
        <taxon>Ecdysozoa</taxon>
        <taxon>Arthropoda</taxon>
        <taxon>Hexapoda</taxon>
        <taxon>Insecta</taxon>
        <taxon>Pterygota</taxon>
        <taxon>Neoptera</taxon>
        <taxon>Endopterygota</taxon>
        <taxon>Diptera</taxon>
        <taxon>Nematocera</taxon>
        <taxon>Chironomoidea</taxon>
        <taxon>Chironomidae</taxon>
        <taxon>Clunio</taxon>
    </lineage>
</organism>
<evidence type="ECO:0000256" key="8">
    <source>
        <dbReference type="SAM" id="MobiDB-lite"/>
    </source>
</evidence>
<gene>
    <name evidence="10" type="ORF">CLUMA_CG003284</name>
</gene>
<evidence type="ECO:0000256" key="7">
    <source>
        <dbReference type="ARBA" id="ARBA00023273"/>
    </source>
</evidence>
<keyword evidence="4" id="KW-0963">Cytoplasm</keyword>
<accession>A0A1J1HNK6</accession>
<evidence type="ECO:0000256" key="1">
    <source>
        <dbReference type="ARBA" id="ARBA00004114"/>
    </source>
</evidence>
<sequence>MEKLSVDAREVLFHLNYLGYRNISKEQLKEFMIDLKRLLKYESNLKPSTEAEQQSKPTLVTDQRLFKTQTIASHTKQKEKPNKISKKDQSQLFQHQIRPLNPVKVAHKETNENEVPQKSESQLIKHKSVNDVQTLTSEAKFHSKQQSNDKRENPDEIDKENNSADKVEVEQVKPKMWIRPRSVSQTRQKTARKSDPVLLYQAYQKDWEKFKSNICESSHSDLRWSIREKMMGRR</sequence>
<dbReference type="InterPro" id="IPR052319">
    <property type="entry name" value="Centriolar_ciliogenesis_assoc"/>
</dbReference>
<feature type="compositionally biased region" description="Basic and acidic residues" evidence="8">
    <location>
        <begin position="76"/>
        <end position="89"/>
    </location>
</feature>
<feature type="domain" description="Centriolar and ciliogenesis-associated protein HYLS1 C-terminal" evidence="9">
    <location>
        <begin position="178"/>
        <end position="233"/>
    </location>
</feature>